<keyword evidence="6" id="KW-1185">Reference proteome</keyword>
<dbReference type="InterPro" id="IPR000792">
    <property type="entry name" value="Tscrpt_reg_LuxR_C"/>
</dbReference>
<dbReference type="PROSITE" id="PS50043">
    <property type="entry name" value="HTH_LUXR_2"/>
    <property type="match status" value="1"/>
</dbReference>
<evidence type="ECO:0000256" key="1">
    <source>
        <dbReference type="ARBA" id="ARBA00023015"/>
    </source>
</evidence>
<dbReference type="Proteomes" id="UP001056336">
    <property type="component" value="Chromosome"/>
</dbReference>
<feature type="domain" description="HTH luxR-type" evidence="4">
    <location>
        <begin position="221"/>
        <end position="286"/>
    </location>
</feature>
<dbReference type="SUPFAM" id="SSF46894">
    <property type="entry name" value="C-terminal effector domain of the bipartite response regulators"/>
    <property type="match status" value="1"/>
</dbReference>
<dbReference type="PANTHER" id="PTHR44688:SF16">
    <property type="entry name" value="DNA-BINDING TRANSCRIPTIONAL ACTIVATOR DEVR_DOSR"/>
    <property type="match status" value="1"/>
</dbReference>
<evidence type="ECO:0000256" key="2">
    <source>
        <dbReference type="ARBA" id="ARBA00023125"/>
    </source>
</evidence>
<name>A0ABY4QUL8_9ACTN</name>
<proteinExistence type="predicted"/>
<accession>A0ABY4QUL8</accession>
<reference evidence="5" key="2">
    <citation type="submission" date="2022-05" db="EMBL/GenBank/DDBJ databases">
        <authorList>
            <person name="Kim J.-S."/>
            <person name="Lee K."/>
            <person name="Suh M."/>
            <person name="Eom M."/>
            <person name="Kim J.-S."/>
            <person name="Kim D.-S."/>
            <person name="Ko S.-H."/>
            <person name="Shin Y."/>
            <person name="Lee J.-S."/>
        </authorList>
    </citation>
    <scope>NUCLEOTIDE SEQUENCE</scope>
    <source>
        <strain evidence="5">N237</strain>
    </source>
</reference>
<protein>
    <submittedName>
        <fullName evidence="5">LuxR C-terminal-related transcriptional regulator</fullName>
    </submittedName>
</protein>
<dbReference type="EMBL" id="CP097332">
    <property type="protein sequence ID" value="UQX86942.1"/>
    <property type="molecule type" value="Genomic_DNA"/>
</dbReference>
<dbReference type="SMART" id="SM00421">
    <property type="entry name" value="HTH_LUXR"/>
    <property type="match status" value="1"/>
</dbReference>
<dbReference type="PRINTS" id="PR00038">
    <property type="entry name" value="HTHLUXR"/>
</dbReference>
<dbReference type="CDD" id="cd06170">
    <property type="entry name" value="LuxR_C_like"/>
    <property type="match status" value="1"/>
</dbReference>
<sequence>MLPIAWYFKGAELLRSSVSSDRRPTGIWTRDVSSAELSAADFQAILNLLGAAHETTGPAEFAQVLMAGLSSVVPCDLISYNEIDLVGGATQTYFEPALVPRPQLEEAFAHFIDQHPLVRNYAETRDPRPLRMSDFICLSELRRLDLYHEVFLPLETNHQLAFSLAIEGNQVIGIGLNRRSADFSARDVAAMSVLQPHLTAASHHAILRGRWQAQEDQGAQVTAMLGALTGREREVALLIAEGCSNRTVARSLGISDRTAENHVANLLRKLGLSSRTELAARLSLRVASQDDNRTPTR</sequence>
<evidence type="ECO:0000313" key="5">
    <source>
        <dbReference type="EMBL" id="UQX86942.1"/>
    </source>
</evidence>
<dbReference type="RefSeq" id="WP_249769353.1">
    <property type="nucleotide sequence ID" value="NZ_CP097332.1"/>
</dbReference>
<dbReference type="PANTHER" id="PTHR44688">
    <property type="entry name" value="DNA-BINDING TRANSCRIPTIONAL ACTIVATOR DEVR_DOSR"/>
    <property type="match status" value="1"/>
</dbReference>
<organism evidence="5 6">
    <name type="scientific">Jatrophihabitans telluris</name>
    <dbReference type="NCBI Taxonomy" id="2038343"/>
    <lineage>
        <taxon>Bacteria</taxon>
        <taxon>Bacillati</taxon>
        <taxon>Actinomycetota</taxon>
        <taxon>Actinomycetes</taxon>
        <taxon>Jatrophihabitantales</taxon>
        <taxon>Jatrophihabitantaceae</taxon>
        <taxon>Jatrophihabitans</taxon>
    </lineage>
</organism>
<dbReference type="Pfam" id="PF00196">
    <property type="entry name" value="GerE"/>
    <property type="match status" value="1"/>
</dbReference>
<dbReference type="Gene3D" id="1.10.10.10">
    <property type="entry name" value="Winged helix-like DNA-binding domain superfamily/Winged helix DNA-binding domain"/>
    <property type="match status" value="1"/>
</dbReference>
<dbReference type="InterPro" id="IPR036388">
    <property type="entry name" value="WH-like_DNA-bd_sf"/>
</dbReference>
<keyword evidence="1" id="KW-0805">Transcription regulation</keyword>
<dbReference type="InterPro" id="IPR016032">
    <property type="entry name" value="Sig_transdc_resp-reg_C-effctor"/>
</dbReference>
<keyword evidence="2" id="KW-0238">DNA-binding</keyword>
<evidence type="ECO:0000313" key="6">
    <source>
        <dbReference type="Proteomes" id="UP001056336"/>
    </source>
</evidence>
<evidence type="ECO:0000256" key="3">
    <source>
        <dbReference type="ARBA" id="ARBA00023163"/>
    </source>
</evidence>
<reference evidence="5" key="1">
    <citation type="journal article" date="2018" name="Int. J. Syst. Evol. Microbiol.">
        <title>Jatrophihabitans telluris sp. nov., isolated from sediment soil of lava forest wetlands and the emended description of the genus Jatrophihabitans.</title>
        <authorList>
            <person name="Lee K.C."/>
            <person name="Suh M.K."/>
            <person name="Eom M.K."/>
            <person name="Kim K.K."/>
            <person name="Kim J.S."/>
            <person name="Kim D.S."/>
            <person name="Ko S.H."/>
            <person name="Shin Y.K."/>
            <person name="Lee J.S."/>
        </authorList>
    </citation>
    <scope>NUCLEOTIDE SEQUENCE</scope>
    <source>
        <strain evidence="5">N237</strain>
    </source>
</reference>
<evidence type="ECO:0000259" key="4">
    <source>
        <dbReference type="PROSITE" id="PS50043"/>
    </source>
</evidence>
<gene>
    <name evidence="5" type="ORF">M6D93_11560</name>
</gene>
<keyword evidence="3" id="KW-0804">Transcription</keyword>